<proteinExistence type="predicted"/>
<dbReference type="HOGENOM" id="CLU_045822_1_0_11"/>
<dbReference type="Proteomes" id="UP000027178">
    <property type="component" value="Unassembled WGS sequence"/>
</dbReference>
<dbReference type="EMBL" id="JNBY01000050">
    <property type="protein sequence ID" value="KDN87135.1"/>
    <property type="molecule type" value="Genomic_DNA"/>
</dbReference>
<dbReference type="AlphaFoldDB" id="A0A066ZAG1"/>
<evidence type="ECO:0000313" key="1">
    <source>
        <dbReference type="EMBL" id="KDN87135.1"/>
    </source>
</evidence>
<accession>A0A066ZAG1</accession>
<evidence type="ECO:0000313" key="2">
    <source>
        <dbReference type="Proteomes" id="UP000027178"/>
    </source>
</evidence>
<comment type="caution">
    <text evidence="1">The sequence shown here is derived from an EMBL/GenBank/DDBJ whole genome shotgun (WGS) entry which is preliminary data.</text>
</comment>
<dbReference type="PATRIC" id="fig|1348663.4.peg.1165"/>
<gene>
    <name evidence="1" type="ORF">KCH_12200</name>
</gene>
<reference evidence="1 2" key="1">
    <citation type="submission" date="2014-05" db="EMBL/GenBank/DDBJ databases">
        <title>Draft Genome Sequence of Kitasatospora cheerisanensis KCTC 2395.</title>
        <authorList>
            <person name="Nam D.H."/>
        </authorList>
    </citation>
    <scope>NUCLEOTIDE SEQUENCE [LARGE SCALE GENOMIC DNA]</scope>
    <source>
        <strain evidence="1 2">KCTC 2395</strain>
    </source>
</reference>
<name>A0A066ZAG1_9ACTN</name>
<dbReference type="eggNOG" id="ENOG5031ARV">
    <property type="taxonomic scope" value="Bacteria"/>
</dbReference>
<dbReference type="RefSeq" id="WP_051652777.1">
    <property type="nucleotide sequence ID" value="NZ_KK853997.1"/>
</dbReference>
<organism evidence="1 2">
    <name type="scientific">Kitasatospora cheerisanensis KCTC 2395</name>
    <dbReference type="NCBI Taxonomy" id="1348663"/>
    <lineage>
        <taxon>Bacteria</taxon>
        <taxon>Bacillati</taxon>
        <taxon>Actinomycetota</taxon>
        <taxon>Actinomycetes</taxon>
        <taxon>Kitasatosporales</taxon>
        <taxon>Streptomycetaceae</taxon>
        <taxon>Kitasatospora</taxon>
    </lineage>
</organism>
<protein>
    <submittedName>
        <fullName evidence="1">Uncharacterized protein</fullName>
    </submittedName>
</protein>
<keyword evidence="2" id="KW-1185">Reference proteome</keyword>
<sequence>MLIAEDIRRTATAHGWELSARVRATAPLDVDRLRFTVRGGGPDRVPERGDAFLAALVMPAMSLGEELLIDAPVSPRLLRSARTVMEIYSAWWERLREVRVTATETAAPTGGEDAVGLFFTTGVDCFYSLLKDGERRAEPDHQPVTELLFANFEQHSGADHDRLVERIGQVADRTGCRAVVVDTDIRSLANPLAAWGTYHGAALGAVALAVQGLLGRCLIAASDQYRHLPPLGSHPLLDHLWSTERLEIVHDGAEATRTGKVERQLTRSALALDNLGVCWRSRPGHNCGTCEKCLRTMAALELAGALRHCRTLPPVLDLRQLRTVPIESEDARVSMREVALDARARGRHDIADAAEHALARPLPDPSGTAAR</sequence>